<feature type="transmembrane region" description="Helical" evidence="1">
    <location>
        <begin position="262"/>
        <end position="280"/>
    </location>
</feature>
<gene>
    <name evidence="3" type="ORF">NC99_06300</name>
</gene>
<dbReference type="Proteomes" id="UP000036958">
    <property type="component" value="Unassembled WGS sequence"/>
</dbReference>
<feature type="transmembrane region" description="Helical" evidence="1">
    <location>
        <begin position="202"/>
        <end position="218"/>
    </location>
</feature>
<dbReference type="OrthoDB" id="976311at2"/>
<feature type="transmembrane region" description="Helical" evidence="1">
    <location>
        <begin position="380"/>
        <end position="399"/>
    </location>
</feature>
<feature type="transmembrane region" description="Helical" evidence="1">
    <location>
        <begin position="301"/>
        <end position="321"/>
    </location>
</feature>
<feature type="transmembrane region" description="Helical" evidence="1">
    <location>
        <begin position="341"/>
        <end position="368"/>
    </location>
</feature>
<keyword evidence="1" id="KW-0812">Transmembrane</keyword>
<feature type="domain" description="DUF6311" evidence="2">
    <location>
        <begin position="17"/>
        <end position="420"/>
    </location>
</feature>
<feature type="transmembrane region" description="Helical" evidence="1">
    <location>
        <begin position="411"/>
        <end position="427"/>
    </location>
</feature>
<reference evidence="4" key="1">
    <citation type="submission" date="2015-07" db="EMBL/GenBank/DDBJ databases">
        <title>Genome sequencing of Sunxiuqinia dokdonensis strain SK.</title>
        <authorList>
            <person name="Ahn S."/>
            <person name="Kim B.-C."/>
        </authorList>
    </citation>
    <scope>NUCLEOTIDE SEQUENCE [LARGE SCALE GENOMIC DNA]</scope>
    <source>
        <strain evidence="4">SK</strain>
    </source>
</reference>
<proteinExistence type="predicted"/>
<name>A0A0L8VDF9_9BACT</name>
<feature type="transmembrane region" description="Helical" evidence="1">
    <location>
        <begin position="154"/>
        <end position="173"/>
    </location>
</feature>
<sequence>MKQKLTHASFLIILMVTTAALLLILFQPVLQHPNSILFSKSIDPLKSYFNFSYYLKYDSGVRHDGINYPYGDHLQYINSHPAYVSVLKLVDKHLYPIADYGVGILNLTMIFSFLLGMPLLFLILRRFELPAWYAFLSALVIGFLTPQFDRIHGHFEMVYWFFIPLFWYLLIRFREDKKPFFWGSLLMLSGTIGGLISAYFVAFYFIFLVAVLIADLWIHRKQARQQLQPAIYVLVLAAVPVLLVRGLAGATDWVTDRPDNPYGFYVYHANLFSIFLPSEFPLKAFISKYMDLGFQWEGRAFVGLPATWVAISLVMMAPIVWLRKRQPDWSFVFQHKALLPYLLAGTLVLLFSMCFPFKWGFGFLLELLPPVRQFRALGRFSWIFYYIFTVYSAFIFFQLFEKLKAKNRQRSAYLLLIAVFVSWGMAAKHNTERATRGLFNENDKLASNDEEFLQRFQHAQVDYHQFQAIFTLPFASTCGDKLLFENGMTALGEAMKCAHHTGLPLVQSFSPRLSFAQALSSIQLLADSAIGKTRLNDMNDKPLLLISTKQELNEQEAWLHKQAQVFWEDQYITMSTLPLGAFKVSHENWLNHVADFKVQFNTPAEINTDTLPELIFYLDFDDQLAENTFTGTGALFKRRGELEIFNQKLPLPAGTAKLSFWLAFDNRHYDMPQPTLTVWDENGKQLSETKLNNRQTHNVFRQWVQISTHFEVRKNARYQLRIKGKYIGVDDLLIKPAGTNVLIRKSEGPDLFNNFVVDP</sequence>
<feature type="transmembrane region" description="Helical" evidence="1">
    <location>
        <begin position="230"/>
        <end position="250"/>
    </location>
</feature>
<dbReference type="STRING" id="1409788.NC99_06300"/>
<dbReference type="RefSeq" id="WP_053179639.1">
    <property type="nucleotide sequence ID" value="NZ_LGIA01000025.1"/>
</dbReference>
<keyword evidence="1" id="KW-0472">Membrane</keyword>
<protein>
    <recommendedName>
        <fullName evidence="2">DUF6311 domain-containing protein</fullName>
    </recommendedName>
</protein>
<dbReference type="Pfam" id="PF19830">
    <property type="entry name" value="DUF6311"/>
    <property type="match status" value="1"/>
</dbReference>
<keyword evidence="1" id="KW-1133">Transmembrane helix</keyword>
<dbReference type="AlphaFoldDB" id="A0A0L8VDF9"/>
<comment type="caution">
    <text evidence="3">The sequence shown here is derived from an EMBL/GenBank/DDBJ whole genome shotgun (WGS) entry which is preliminary data.</text>
</comment>
<evidence type="ECO:0000259" key="2">
    <source>
        <dbReference type="Pfam" id="PF19830"/>
    </source>
</evidence>
<dbReference type="EMBL" id="LGIA01000025">
    <property type="protein sequence ID" value="KOH46491.1"/>
    <property type="molecule type" value="Genomic_DNA"/>
</dbReference>
<feature type="transmembrane region" description="Helical" evidence="1">
    <location>
        <begin position="131"/>
        <end position="148"/>
    </location>
</feature>
<accession>A0A0L8VDF9</accession>
<keyword evidence="4" id="KW-1185">Reference proteome</keyword>
<evidence type="ECO:0000313" key="4">
    <source>
        <dbReference type="Proteomes" id="UP000036958"/>
    </source>
</evidence>
<dbReference type="InterPro" id="IPR046278">
    <property type="entry name" value="DUF6311"/>
</dbReference>
<organism evidence="3 4">
    <name type="scientific">Sunxiuqinia dokdonensis</name>
    <dbReference type="NCBI Taxonomy" id="1409788"/>
    <lineage>
        <taxon>Bacteria</taxon>
        <taxon>Pseudomonadati</taxon>
        <taxon>Bacteroidota</taxon>
        <taxon>Bacteroidia</taxon>
        <taxon>Marinilabiliales</taxon>
        <taxon>Prolixibacteraceae</taxon>
        <taxon>Sunxiuqinia</taxon>
    </lineage>
</organism>
<evidence type="ECO:0000256" key="1">
    <source>
        <dbReference type="SAM" id="Phobius"/>
    </source>
</evidence>
<evidence type="ECO:0000313" key="3">
    <source>
        <dbReference type="EMBL" id="KOH46491.1"/>
    </source>
</evidence>
<feature type="transmembrane region" description="Helical" evidence="1">
    <location>
        <begin position="100"/>
        <end position="124"/>
    </location>
</feature>